<dbReference type="AlphaFoldDB" id="A0AAE9DYW1"/>
<feature type="transmembrane region" description="Helical" evidence="1">
    <location>
        <begin position="405"/>
        <end position="423"/>
    </location>
</feature>
<proteinExistence type="predicted"/>
<reference evidence="2 3" key="1">
    <citation type="submission" date="2022-04" db="EMBL/GenBank/DDBJ databases">
        <title>Chromosome-level reference genomes for two strains of Caenorhabditis briggsae: an improved platform for comparative genomics.</title>
        <authorList>
            <person name="Stevens L."/>
            <person name="Andersen E."/>
        </authorList>
    </citation>
    <scope>NUCLEOTIDE SEQUENCE [LARGE SCALE GENOMIC DNA]</scope>
    <source>
        <strain evidence="2">VX34</strain>
        <tissue evidence="2">Whole-organism</tissue>
    </source>
</reference>
<evidence type="ECO:0000313" key="2">
    <source>
        <dbReference type="EMBL" id="UMM10416.1"/>
    </source>
</evidence>
<evidence type="ECO:0000256" key="1">
    <source>
        <dbReference type="SAM" id="Phobius"/>
    </source>
</evidence>
<dbReference type="InterPro" id="IPR011701">
    <property type="entry name" value="MFS"/>
</dbReference>
<protein>
    <recommendedName>
        <fullName evidence="4">Major facilitator superfamily (MFS) profile domain-containing protein</fullName>
    </recommendedName>
</protein>
<feature type="transmembrane region" description="Helical" evidence="1">
    <location>
        <begin position="335"/>
        <end position="354"/>
    </location>
</feature>
<organism evidence="2 3">
    <name type="scientific">Caenorhabditis briggsae</name>
    <dbReference type="NCBI Taxonomy" id="6238"/>
    <lineage>
        <taxon>Eukaryota</taxon>
        <taxon>Metazoa</taxon>
        <taxon>Ecdysozoa</taxon>
        <taxon>Nematoda</taxon>
        <taxon>Chromadorea</taxon>
        <taxon>Rhabditida</taxon>
        <taxon>Rhabditina</taxon>
        <taxon>Rhabditomorpha</taxon>
        <taxon>Rhabditoidea</taxon>
        <taxon>Rhabditidae</taxon>
        <taxon>Peloderinae</taxon>
        <taxon>Caenorhabditis</taxon>
    </lineage>
</organism>
<feature type="transmembrane region" description="Helical" evidence="1">
    <location>
        <begin position="310"/>
        <end position="329"/>
    </location>
</feature>
<dbReference type="Pfam" id="PF07690">
    <property type="entry name" value="MFS_1"/>
    <property type="match status" value="1"/>
</dbReference>
<evidence type="ECO:0008006" key="4">
    <source>
        <dbReference type="Google" id="ProtNLM"/>
    </source>
</evidence>
<dbReference type="PANTHER" id="PTHR45757:SF3">
    <property type="entry name" value="MFS DOMAIN-CONTAINING PROTEIN"/>
    <property type="match status" value="1"/>
</dbReference>
<sequence>MVTSPIPVRFLILICATLCLTSILSNMNTYNFTKICMQDDNSTMKVTYTKSQSNFLQSCVAIGSLAASIPFSVAFQYLPHKPVFIVAGVISGVSTALVPLASTIGYGWFVTARIFQGMAFSATFPLAGSITANWATPYEHGVFIGLLTGNTQLSNIFTMPISGWLCSSSGGWTSVYYVHAGVSLVTFLLFLLFFKSSPKEHSWVGEKELETIGRGKVAKKTSRPKDLPFRHILTSLSLWACWIASFGDLITVQLVSQFNPQYMKNYLDYDVLSSGFLAALPIIFQFLTKLSSGIISDWITFINETWKTKIFNTIALAVAAGFFIILAFIPQEKHLLAIIIMICAESVMGCNTAGFNKCATLHSQQYAYFSMQQIMNIWACTIFIEPFFVNMIVKENTFIDWRNCFLAHAILLLTVNTVFCIFADASPAKWTKSTILESGNLEISEEKKRYDSIVNTKLVPPSPPSYAMAPMLQMSAPPTLRDSYALALPPPPPPPPPSHHSPFISHNSVMMASQIPFLAALDPPIPSISSSAFPQPIDNSIIDSDAHKSQYEVPRWDRQKPEYKHLDETDAVVVAPDVIVADIVDEKSSDSEKVEKIHENERLARMDLKYEEPEPTPFENGTVIFHAWFVRKL</sequence>
<dbReference type="Proteomes" id="UP000829354">
    <property type="component" value="Chromosome I"/>
</dbReference>
<keyword evidence="1" id="KW-0472">Membrane</keyword>
<feature type="transmembrane region" description="Helical" evidence="1">
    <location>
        <begin position="55"/>
        <end position="78"/>
    </location>
</feature>
<evidence type="ECO:0000313" key="3">
    <source>
        <dbReference type="Proteomes" id="UP000829354"/>
    </source>
</evidence>
<keyword evidence="1" id="KW-1133">Transmembrane helix</keyword>
<feature type="transmembrane region" description="Helical" evidence="1">
    <location>
        <begin position="117"/>
        <end position="136"/>
    </location>
</feature>
<dbReference type="InterPro" id="IPR036259">
    <property type="entry name" value="MFS_trans_sf"/>
</dbReference>
<accession>A0AAE9DYW1</accession>
<feature type="transmembrane region" description="Helical" evidence="1">
    <location>
        <begin position="375"/>
        <end position="393"/>
    </location>
</feature>
<dbReference type="Gene3D" id="1.20.1250.20">
    <property type="entry name" value="MFS general substrate transporter like domains"/>
    <property type="match status" value="2"/>
</dbReference>
<feature type="transmembrane region" description="Helical" evidence="1">
    <location>
        <begin position="275"/>
        <end position="298"/>
    </location>
</feature>
<feature type="transmembrane region" description="Helical" evidence="1">
    <location>
        <begin position="84"/>
        <end position="110"/>
    </location>
</feature>
<feature type="transmembrane region" description="Helical" evidence="1">
    <location>
        <begin position="174"/>
        <end position="194"/>
    </location>
</feature>
<dbReference type="PANTHER" id="PTHR45757">
    <property type="entry name" value="PROTEIN CBG23364-RELATED"/>
    <property type="match status" value="1"/>
</dbReference>
<gene>
    <name evidence="2" type="ORF">L5515_000199</name>
</gene>
<dbReference type="GO" id="GO:0022857">
    <property type="term" value="F:transmembrane transporter activity"/>
    <property type="evidence" value="ECO:0007669"/>
    <property type="project" value="InterPro"/>
</dbReference>
<dbReference type="EMBL" id="CP092620">
    <property type="protein sequence ID" value="UMM10416.1"/>
    <property type="molecule type" value="Genomic_DNA"/>
</dbReference>
<keyword evidence="3" id="KW-1185">Reference proteome</keyword>
<name>A0AAE9DYW1_CAEBR</name>
<keyword evidence="1" id="KW-0812">Transmembrane</keyword>
<feature type="transmembrane region" description="Helical" evidence="1">
    <location>
        <begin position="6"/>
        <end position="24"/>
    </location>
</feature>
<dbReference type="SUPFAM" id="SSF103473">
    <property type="entry name" value="MFS general substrate transporter"/>
    <property type="match status" value="1"/>
</dbReference>